<dbReference type="Proteomes" id="UP001193734">
    <property type="component" value="Unassembled WGS sequence"/>
</dbReference>
<evidence type="ECO:0000313" key="1">
    <source>
        <dbReference type="EMBL" id="NPE12846.1"/>
    </source>
</evidence>
<dbReference type="GeneID" id="82156254"/>
<sequence>MKYAHTDNVNIPNAFSPRGVAETLCHVPETSRHRKCVGIIVVAGGNVRITGGINPGSSIVKGVKPSPFLTTNMSSYITFTTAHSHDTHQYRHIATKPNRSWGHVLEAFRRAVGAGGK</sequence>
<evidence type="ECO:0000313" key="2">
    <source>
        <dbReference type="Proteomes" id="UP001193734"/>
    </source>
</evidence>
<reference evidence="1 2" key="1">
    <citation type="submission" date="2020-05" db="EMBL/GenBank/DDBJ databases">
        <title>Distinct polysaccharide utilization as determinants for interspecies competition between intestinal Prevotella spp.</title>
        <authorList>
            <person name="Galvez E.J.C."/>
            <person name="Iljazovic A."/>
            <person name="Strowig T."/>
        </authorList>
    </citation>
    <scope>NUCLEOTIDE SEQUENCE [LARGE SCALE GENOMIC DNA]</scope>
    <source>
        <strain evidence="1 2">PROD</strain>
    </source>
</reference>
<gene>
    <name evidence="1" type="ORF">HPS55_00600</name>
</gene>
<proteinExistence type="predicted"/>
<accession>A0ABX2ARR7</accession>
<comment type="caution">
    <text evidence="1">The sequence shown here is derived from an EMBL/GenBank/DDBJ whole genome shotgun (WGS) entry which is preliminary data.</text>
</comment>
<name>A0ABX2ARR7_9BACT</name>
<protein>
    <submittedName>
        <fullName evidence="1">Uncharacterized protein</fullName>
    </submittedName>
</protein>
<dbReference type="RefSeq" id="WP_172173516.1">
    <property type="nucleotide sequence ID" value="NZ_CASGKG010000043.1"/>
</dbReference>
<organism evidence="1 2">
    <name type="scientific">Xylanibacter rodentium</name>
    <dbReference type="NCBI Taxonomy" id="2736289"/>
    <lineage>
        <taxon>Bacteria</taxon>
        <taxon>Pseudomonadati</taxon>
        <taxon>Bacteroidota</taxon>
        <taxon>Bacteroidia</taxon>
        <taxon>Bacteroidales</taxon>
        <taxon>Prevotellaceae</taxon>
        <taxon>Xylanibacter</taxon>
    </lineage>
</organism>
<dbReference type="EMBL" id="JABKKE010000001">
    <property type="protein sequence ID" value="NPE12846.1"/>
    <property type="molecule type" value="Genomic_DNA"/>
</dbReference>
<keyword evidence="2" id="KW-1185">Reference proteome</keyword>